<dbReference type="AlphaFoldDB" id="A0A8R7Q7M6"/>
<dbReference type="Proteomes" id="UP000015106">
    <property type="component" value="Chromosome 5"/>
</dbReference>
<organism evidence="2 3">
    <name type="scientific">Triticum urartu</name>
    <name type="common">Red wild einkorn</name>
    <name type="synonym">Crithodium urartu</name>
    <dbReference type="NCBI Taxonomy" id="4572"/>
    <lineage>
        <taxon>Eukaryota</taxon>
        <taxon>Viridiplantae</taxon>
        <taxon>Streptophyta</taxon>
        <taxon>Embryophyta</taxon>
        <taxon>Tracheophyta</taxon>
        <taxon>Spermatophyta</taxon>
        <taxon>Magnoliopsida</taxon>
        <taxon>Liliopsida</taxon>
        <taxon>Poales</taxon>
        <taxon>Poaceae</taxon>
        <taxon>BOP clade</taxon>
        <taxon>Pooideae</taxon>
        <taxon>Triticodae</taxon>
        <taxon>Triticeae</taxon>
        <taxon>Triticinae</taxon>
        <taxon>Triticum</taxon>
    </lineage>
</organism>
<gene>
    <name evidence="2" type="primary">LOC125506790</name>
</gene>
<evidence type="ECO:0000313" key="3">
    <source>
        <dbReference type="Proteomes" id="UP000015106"/>
    </source>
</evidence>
<sequence>MRCDAWTGAANANDHPLLSLLCSITHAHAHCHSCDLTAINTLSPLFSLSLTAPHKHRQRIGGVVAVGIAAGHGRSVRRRPGAEESSAPAAAAGAAAAAQAEAGAGDGGPHQPAPRLRSRPRRAHPPRERPPL</sequence>
<name>A0A8R7Q7M6_TRIUA</name>
<reference evidence="2" key="2">
    <citation type="submission" date="2018-03" db="EMBL/GenBank/DDBJ databases">
        <title>The Triticum urartu genome reveals the dynamic nature of wheat genome evolution.</title>
        <authorList>
            <person name="Ling H."/>
            <person name="Ma B."/>
            <person name="Shi X."/>
            <person name="Liu H."/>
            <person name="Dong L."/>
            <person name="Sun H."/>
            <person name="Cao Y."/>
            <person name="Gao Q."/>
            <person name="Zheng S."/>
            <person name="Li Y."/>
            <person name="Yu Y."/>
            <person name="Du H."/>
            <person name="Qi M."/>
            <person name="Li Y."/>
            <person name="Yu H."/>
            <person name="Cui Y."/>
            <person name="Wang N."/>
            <person name="Chen C."/>
            <person name="Wu H."/>
            <person name="Zhao Y."/>
            <person name="Zhang J."/>
            <person name="Li Y."/>
            <person name="Zhou W."/>
            <person name="Zhang B."/>
            <person name="Hu W."/>
            <person name="Eijk M."/>
            <person name="Tang J."/>
            <person name="Witsenboer H."/>
            <person name="Zhao S."/>
            <person name="Li Z."/>
            <person name="Zhang A."/>
            <person name="Wang D."/>
            <person name="Liang C."/>
        </authorList>
    </citation>
    <scope>NUCLEOTIDE SEQUENCE [LARGE SCALE GENOMIC DNA]</scope>
    <source>
        <strain evidence="2">cv. G1812</strain>
    </source>
</reference>
<reference evidence="2" key="3">
    <citation type="submission" date="2022-06" db="UniProtKB">
        <authorList>
            <consortium name="EnsemblPlants"/>
        </authorList>
    </citation>
    <scope>IDENTIFICATION</scope>
</reference>
<dbReference type="EnsemblPlants" id="TuG1812G0500000059.01.T02">
    <property type="protein sequence ID" value="TuG1812G0500000059.01.T02.cds350148"/>
    <property type="gene ID" value="TuG1812G0500000059.01"/>
</dbReference>
<proteinExistence type="predicted"/>
<reference evidence="3" key="1">
    <citation type="journal article" date="2013" name="Nature">
        <title>Draft genome of the wheat A-genome progenitor Triticum urartu.</title>
        <authorList>
            <person name="Ling H.Q."/>
            <person name="Zhao S."/>
            <person name="Liu D."/>
            <person name="Wang J."/>
            <person name="Sun H."/>
            <person name="Zhang C."/>
            <person name="Fan H."/>
            <person name="Li D."/>
            <person name="Dong L."/>
            <person name="Tao Y."/>
            <person name="Gao C."/>
            <person name="Wu H."/>
            <person name="Li Y."/>
            <person name="Cui Y."/>
            <person name="Guo X."/>
            <person name="Zheng S."/>
            <person name="Wang B."/>
            <person name="Yu K."/>
            <person name="Liang Q."/>
            <person name="Yang W."/>
            <person name="Lou X."/>
            <person name="Chen J."/>
            <person name="Feng M."/>
            <person name="Jian J."/>
            <person name="Zhang X."/>
            <person name="Luo G."/>
            <person name="Jiang Y."/>
            <person name="Liu J."/>
            <person name="Wang Z."/>
            <person name="Sha Y."/>
            <person name="Zhang B."/>
            <person name="Wu H."/>
            <person name="Tang D."/>
            <person name="Shen Q."/>
            <person name="Xue P."/>
            <person name="Zou S."/>
            <person name="Wang X."/>
            <person name="Liu X."/>
            <person name="Wang F."/>
            <person name="Yang Y."/>
            <person name="An X."/>
            <person name="Dong Z."/>
            <person name="Zhang K."/>
            <person name="Zhang X."/>
            <person name="Luo M.C."/>
            <person name="Dvorak J."/>
            <person name="Tong Y."/>
            <person name="Wang J."/>
            <person name="Yang H."/>
            <person name="Li Z."/>
            <person name="Wang D."/>
            <person name="Zhang A."/>
            <person name="Wang J."/>
        </authorList>
    </citation>
    <scope>NUCLEOTIDE SEQUENCE</scope>
    <source>
        <strain evidence="3">cv. G1812</strain>
    </source>
</reference>
<accession>A0A8R7Q7M6</accession>
<feature type="compositionally biased region" description="Low complexity" evidence="1">
    <location>
        <begin position="83"/>
        <end position="103"/>
    </location>
</feature>
<evidence type="ECO:0000256" key="1">
    <source>
        <dbReference type="SAM" id="MobiDB-lite"/>
    </source>
</evidence>
<dbReference type="Gramene" id="TuG1812G0500000059.01.T02">
    <property type="protein sequence ID" value="TuG1812G0500000059.01.T02.cds350148"/>
    <property type="gene ID" value="TuG1812G0500000059.01"/>
</dbReference>
<keyword evidence="3" id="KW-1185">Reference proteome</keyword>
<protein>
    <submittedName>
        <fullName evidence="2">Uncharacterized protein</fullName>
    </submittedName>
</protein>
<feature type="region of interest" description="Disordered" evidence="1">
    <location>
        <begin position="72"/>
        <end position="132"/>
    </location>
</feature>
<evidence type="ECO:0000313" key="2">
    <source>
        <dbReference type="EnsemblPlants" id="TuG1812G0500000059.01.T02.cds350148"/>
    </source>
</evidence>